<evidence type="ECO:0000313" key="4">
    <source>
        <dbReference type="Proteomes" id="UP000000304"/>
    </source>
</evidence>
<organism evidence="3 4">
    <name type="scientific">Drosophila simulans</name>
    <name type="common">Fruit fly</name>
    <dbReference type="NCBI Taxonomy" id="7240"/>
    <lineage>
        <taxon>Eukaryota</taxon>
        <taxon>Metazoa</taxon>
        <taxon>Ecdysozoa</taxon>
        <taxon>Arthropoda</taxon>
        <taxon>Hexapoda</taxon>
        <taxon>Insecta</taxon>
        <taxon>Pterygota</taxon>
        <taxon>Neoptera</taxon>
        <taxon>Endopterygota</taxon>
        <taxon>Diptera</taxon>
        <taxon>Brachycera</taxon>
        <taxon>Muscomorpha</taxon>
        <taxon>Ephydroidea</taxon>
        <taxon>Drosophilidae</taxon>
        <taxon>Drosophila</taxon>
        <taxon>Sophophora</taxon>
    </lineage>
</organism>
<dbReference type="SUPFAM" id="SSF57184">
    <property type="entry name" value="Growth factor receptor domain"/>
    <property type="match status" value="1"/>
</dbReference>
<keyword evidence="4" id="KW-1185">Reference proteome</keyword>
<evidence type="ECO:0000259" key="2">
    <source>
        <dbReference type="PROSITE" id="PS01186"/>
    </source>
</evidence>
<dbReference type="AlphaFoldDB" id="B4Q5F8"/>
<proteinExistence type="predicted"/>
<dbReference type="PANTHER" id="PTHR24047:SF32">
    <property type="entry name" value="FI01909P-RELATED"/>
    <property type="match status" value="1"/>
</dbReference>
<dbReference type="EMBL" id="CM000361">
    <property type="protein sequence ID" value="EDX05002.1"/>
    <property type="molecule type" value="Genomic_DNA"/>
</dbReference>
<dbReference type="PhylomeDB" id="B4Q5F8"/>
<dbReference type="Gene3D" id="2.10.25.10">
    <property type="entry name" value="Laminin"/>
    <property type="match status" value="2"/>
</dbReference>
<dbReference type="OrthoDB" id="10268124at2759"/>
<dbReference type="PANTHER" id="PTHR24047">
    <property type="entry name" value="FI01909P-RELATED"/>
    <property type="match status" value="1"/>
</dbReference>
<evidence type="ECO:0000313" key="3">
    <source>
        <dbReference type="EMBL" id="EDX05002.1"/>
    </source>
</evidence>
<reference evidence="3 4" key="1">
    <citation type="journal article" date="2007" name="Nature">
        <title>Evolution of genes and genomes on the Drosophila phylogeny.</title>
        <authorList>
            <consortium name="Drosophila 12 Genomes Consortium"/>
            <person name="Clark A.G."/>
            <person name="Eisen M.B."/>
            <person name="Smith D.R."/>
            <person name="Bergman C.M."/>
            <person name="Oliver B."/>
            <person name="Markow T.A."/>
            <person name="Kaufman T.C."/>
            <person name="Kellis M."/>
            <person name="Gelbart W."/>
            <person name="Iyer V.N."/>
            <person name="Pollard D.A."/>
            <person name="Sackton T.B."/>
            <person name="Larracuente A.M."/>
            <person name="Singh N.D."/>
            <person name="Abad J.P."/>
            <person name="Abt D.N."/>
            <person name="Adryan B."/>
            <person name="Aguade M."/>
            <person name="Akashi H."/>
            <person name="Anderson W.W."/>
            <person name="Aquadro C.F."/>
            <person name="Ardell D.H."/>
            <person name="Arguello R."/>
            <person name="Artieri C.G."/>
            <person name="Barbash D.A."/>
            <person name="Barker D."/>
            <person name="Barsanti P."/>
            <person name="Batterham P."/>
            <person name="Batzoglou S."/>
            <person name="Begun D."/>
            <person name="Bhutkar A."/>
            <person name="Blanco E."/>
            <person name="Bosak S.A."/>
            <person name="Bradley R.K."/>
            <person name="Brand A.D."/>
            <person name="Brent M.R."/>
            <person name="Brooks A.N."/>
            <person name="Brown R.H."/>
            <person name="Butlin R.K."/>
            <person name="Caggese C."/>
            <person name="Calvi B.R."/>
            <person name="Bernardo de Carvalho A."/>
            <person name="Caspi A."/>
            <person name="Castrezana S."/>
            <person name="Celniker S.E."/>
            <person name="Chang J.L."/>
            <person name="Chapple C."/>
            <person name="Chatterji S."/>
            <person name="Chinwalla A."/>
            <person name="Civetta A."/>
            <person name="Clifton S.W."/>
            <person name="Comeron J.M."/>
            <person name="Costello J.C."/>
            <person name="Coyne J.A."/>
            <person name="Daub J."/>
            <person name="David R.G."/>
            <person name="Delcher A.L."/>
            <person name="Delehaunty K."/>
            <person name="Do C.B."/>
            <person name="Ebling H."/>
            <person name="Edwards K."/>
            <person name="Eickbush T."/>
            <person name="Evans J.D."/>
            <person name="Filipski A."/>
            <person name="Findeiss S."/>
            <person name="Freyhult E."/>
            <person name="Fulton L."/>
            <person name="Fulton R."/>
            <person name="Garcia A.C."/>
            <person name="Gardiner A."/>
            <person name="Garfield D.A."/>
            <person name="Garvin B.E."/>
            <person name="Gibson G."/>
            <person name="Gilbert D."/>
            <person name="Gnerre S."/>
            <person name="Godfrey J."/>
            <person name="Good R."/>
            <person name="Gotea V."/>
            <person name="Gravely B."/>
            <person name="Greenberg A.J."/>
            <person name="Griffiths-Jones S."/>
            <person name="Gross S."/>
            <person name="Guigo R."/>
            <person name="Gustafson E.A."/>
            <person name="Haerty W."/>
            <person name="Hahn M.W."/>
            <person name="Halligan D.L."/>
            <person name="Halpern A.L."/>
            <person name="Halter G.M."/>
            <person name="Han M.V."/>
            <person name="Heger A."/>
            <person name="Hillier L."/>
            <person name="Hinrichs A.S."/>
            <person name="Holmes I."/>
            <person name="Hoskins R.A."/>
            <person name="Hubisz M.J."/>
            <person name="Hultmark D."/>
            <person name="Huntley M.A."/>
            <person name="Jaffe D.B."/>
            <person name="Jagadeeshan S."/>
            <person name="Jeck W.R."/>
            <person name="Johnson J."/>
            <person name="Jones C.D."/>
            <person name="Jordan W.C."/>
            <person name="Karpen G.H."/>
            <person name="Kataoka E."/>
            <person name="Keightley P.D."/>
            <person name="Kheradpour P."/>
            <person name="Kirkness E.F."/>
            <person name="Koerich L.B."/>
            <person name="Kristiansen K."/>
            <person name="Kudrna D."/>
            <person name="Kulathinal R.J."/>
            <person name="Kumar S."/>
            <person name="Kwok R."/>
            <person name="Lander E."/>
            <person name="Langley C.H."/>
            <person name="Lapoint R."/>
            <person name="Lazzaro B.P."/>
            <person name="Lee S.J."/>
            <person name="Levesque L."/>
            <person name="Li R."/>
            <person name="Lin C.F."/>
            <person name="Lin M.F."/>
            <person name="Lindblad-Toh K."/>
            <person name="Llopart A."/>
            <person name="Long M."/>
            <person name="Low L."/>
            <person name="Lozovsky E."/>
            <person name="Lu J."/>
            <person name="Luo M."/>
            <person name="Machado C.A."/>
            <person name="Makalowski W."/>
            <person name="Marzo M."/>
            <person name="Matsuda M."/>
            <person name="Matzkin L."/>
            <person name="McAllister B."/>
            <person name="McBride C.S."/>
            <person name="McKernan B."/>
            <person name="McKernan K."/>
            <person name="Mendez-Lago M."/>
            <person name="Minx P."/>
            <person name="Mollenhauer M.U."/>
            <person name="Montooth K."/>
            <person name="Mount S.M."/>
            <person name="Mu X."/>
            <person name="Myers E."/>
            <person name="Negre B."/>
            <person name="Newfeld S."/>
            <person name="Nielsen R."/>
            <person name="Noor M.A."/>
            <person name="O'Grady P."/>
            <person name="Pachter L."/>
            <person name="Papaceit M."/>
            <person name="Parisi M.J."/>
            <person name="Parisi M."/>
            <person name="Parts L."/>
            <person name="Pedersen J.S."/>
            <person name="Pesole G."/>
            <person name="Phillippy A.M."/>
            <person name="Ponting C.P."/>
            <person name="Pop M."/>
            <person name="Porcelli D."/>
            <person name="Powell J.R."/>
            <person name="Prohaska S."/>
            <person name="Pruitt K."/>
            <person name="Puig M."/>
            <person name="Quesneville H."/>
            <person name="Ram K.R."/>
            <person name="Rand D."/>
            <person name="Rasmussen M.D."/>
            <person name="Reed L.K."/>
            <person name="Reenan R."/>
            <person name="Reily A."/>
            <person name="Remington K.A."/>
            <person name="Rieger T.T."/>
            <person name="Ritchie M.G."/>
            <person name="Robin C."/>
            <person name="Rogers Y.H."/>
            <person name="Rohde C."/>
            <person name="Rozas J."/>
            <person name="Rubenfield M.J."/>
            <person name="Ruiz A."/>
            <person name="Russo S."/>
            <person name="Salzberg S.L."/>
            <person name="Sanchez-Gracia A."/>
            <person name="Saranga D.J."/>
            <person name="Sato H."/>
            <person name="Schaeffer S.W."/>
            <person name="Schatz M.C."/>
            <person name="Schlenke T."/>
            <person name="Schwartz R."/>
            <person name="Segarra C."/>
            <person name="Singh R.S."/>
            <person name="Sirot L."/>
            <person name="Sirota M."/>
            <person name="Sisneros N.B."/>
            <person name="Smith C.D."/>
            <person name="Smith T.F."/>
            <person name="Spieth J."/>
            <person name="Stage D.E."/>
            <person name="Stark A."/>
            <person name="Stephan W."/>
            <person name="Strausberg R.L."/>
            <person name="Strempel S."/>
            <person name="Sturgill D."/>
            <person name="Sutton G."/>
            <person name="Sutton G.G."/>
            <person name="Tao W."/>
            <person name="Teichmann S."/>
            <person name="Tobari Y.N."/>
            <person name="Tomimura Y."/>
            <person name="Tsolas J.M."/>
            <person name="Valente V.L."/>
            <person name="Venter E."/>
            <person name="Venter J.C."/>
            <person name="Vicario S."/>
            <person name="Vieira F.G."/>
            <person name="Vilella A.J."/>
            <person name="Villasante A."/>
            <person name="Walenz B."/>
            <person name="Wang J."/>
            <person name="Wasserman M."/>
            <person name="Watts T."/>
            <person name="Wilson D."/>
            <person name="Wilson R.K."/>
            <person name="Wing R.A."/>
            <person name="Wolfner M.F."/>
            <person name="Wong A."/>
            <person name="Wong G.K."/>
            <person name="Wu C.I."/>
            <person name="Wu G."/>
            <person name="Yamamoto D."/>
            <person name="Yang H.P."/>
            <person name="Yang S.P."/>
            <person name="Yorke J.A."/>
            <person name="Yoshida K."/>
            <person name="Zdobnov E."/>
            <person name="Zhang P."/>
            <person name="Zhang Y."/>
            <person name="Zimin A.V."/>
            <person name="Baldwin J."/>
            <person name="Abdouelleil A."/>
            <person name="Abdulkadir J."/>
            <person name="Abebe A."/>
            <person name="Abera B."/>
            <person name="Abreu J."/>
            <person name="Acer S.C."/>
            <person name="Aftuck L."/>
            <person name="Alexander A."/>
            <person name="An P."/>
            <person name="Anderson E."/>
            <person name="Anderson S."/>
            <person name="Arachi H."/>
            <person name="Azer M."/>
            <person name="Bachantsang P."/>
            <person name="Barry A."/>
            <person name="Bayul T."/>
            <person name="Berlin A."/>
            <person name="Bessette D."/>
            <person name="Bloom T."/>
            <person name="Blye J."/>
            <person name="Boguslavskiy L."/>
            <person name="Bonnet C."/>
            <person name="Boukhgalter B."/>
            <person name="Bourzgui I."/>
            <person name="Brown A."/>
            <person name="Cahill P."/>
            <person name="Channer S."/>
            <person name="Cheshatsang Y."/>
            <person name="Chuda L."/>
            <person name="Citroen M."/>
            <person name="Collymore A."/>
            <person name="Cooke P."/>
            <person name="Costello M."/>
            <person name="D'Aco K."/>
            <person name="Daza R."/>
            <person name="De Haan G."/>
            <person name="DeGray S."/>
            <person name="DeMaso C."/>
            <person name="Dhargay N."/>
            <person name="Dooley K."/>
            <person name="Dooley E."/>
            <person name="Doricent M."/>
            <person name="Dorje P."/>
            <person name="Dorjee K."/>
            <person name="Dupes A."/>
            <person name="Elong R."/>
            <person name="Falk J."/>
            <person name="Farina A."/>
            <person name="Faro S."/>
            <person name="Ferguson D."/>
            <person name="Fisher S."/>
            <person name="Foley C.D."/>
            <person name="Franke A."/>
            <person name="Friedrich D."/>
            <person name="Gadbois L."/>
            <person name="Gearin G."/>
            <person name="Gearin C.R."/>
            <person name="Giannoukos G."/>
            <person name="Goode T."/>
            <person name="Graham J."/>
            <person name="Grandbois E."/>
            <person name="Grewal S."/>
            <person name="Gyaltsen K."/>
            <person name="Hafez N."/>
            <person name="Hagos B."/>
            <person name="Hall J."/>
            <person name="Henson C."/>
            <person name="Hollinger A."/>
            <person name="Honan T."/>
            <person name="Huard M.D."/>
            <person name="Hughes L."/>
            <person name="Hurhula B."/>
            <person name="Husby M.E."/>
            <person name="Kamat A."/>
            <person name="Kanga B."/>
            <person name="Kashin S."/>
            <person name="Khazanovich D."/>
            <person name="Kisner P."/>
            <person name="Lance K."/>
            <person name="Lara M."/>
            <person name="Lee W."/>
            <person name="Lennon N."/>
            <person name="Letendre F."/>
            <person name="LeVine R."/>
            <person name="Lipovsky A."/>
            <person name="Liu X."/>
            <person name="Liu J."/>
            <person name="Liu S."/>
            <person name="Lokyitsang T."/>
            <person name="Lokyitsang Y."/>
            <person name="Lubonja R."/>
            <person name="Lui A."/>
            <person name="MacDonald P."/>
            <person name="Magnisalis V."/>
            <person name="Maru K."/>
            <person name="Matthews C."/>
            <person name="McCusker W."/>
            <person name="McDonough S."/>
            <person name="Mehta T."/>
            <person name="Meldrim J."/>
            <person name="Meneus L."/>
            <person name="Mihai O."/>
            <person name="Mihalev A."/>
            <person name="Mihova T."/>
            <person name="Mittelman R."/>
            <person name="Mlenga V."/>
            <person name="Montmayeur A."/>
            <person name="Mulrain L."/>
            <person name="Navidi A."/>
            <person name="Naylor J."/>
            <person name="Negash T."/>
            <person name="Nguyen T."/>
            <person name="Nguyen N."/>
            <person name="Nicol R."/>
            <person name="Norbu C."/>
            <person name="Norbu N."/>
            <person name="Novod N."/>
            <person name="O'Neill B."/>
            <person name="Osman S."/>
            <person name="Markiewicz E."/>
            <person name="Oyono O.L."/>
            <person name="Patti C."/>
            <person name="Phunkhang P."/>
            <person name="Pierre F."/>
            <person name="Priest M."/>
            <person name="Raghuraman S."/>
            <person name="Rege F."/>
            <person name="Reyes R."/>
            <person name="Rise C."/>
            <person name="Rogov P."/>
            <person name="Ross K."/>
            <person name="Ryan E."/>
            <person name="Settipalli S."/>
            <person name="Shea T."/>
            <person name="Sherpa N."/>
            <person name="Shi L."/>
            <person name="Shih D."/>
            <person name="Sparrow T."/>
            <person name="Spaulding J."/>
            <person name="Stalker J."/>
            <person name="Stange-Thomann N."/>
            <person name="Stavropoulos S."/>
            <person name="Stone C."/>
            <person name="Strader C."/>
            <person name="Tesfaye S."/>
            <person name="Thomson T."/>
            <person name="Thoulutsang Y."/>
            <person name="Thoulutsang D."/>
            <person name="Topham K."/>
            <person name="Topping I."/>
            <person name="Tsamla T."/>
            <person name="Vassiliev H."/>
            <person name="Vo A."/>
            <person name="Wangchuk T."/>
            <person name="Wangdi T."/>
            <person name="Weiand M."/>
            <person name="Wilkinson J."/>
            <person name="Wilson A."/>
            <person name="Yadav S."/>
            <person name="Young G."/>
            <person name="Yu Q."/>
            <person name="Zembek L."/>
            <person name="Zhong D."/>
            <person name="Zimmer A."/>
            <person name="Zwirko Z."/>
            <person name="Jaffe D.B."/>
            <person name="Alvarez P."/>
            <person name="Brockman W."/>
            <person name="Butler J."/>
            <person name="Chin C."/>
            <person name="Gnerre S."/>
            <person name="Grabherr M."/>
            <person name="Kleber M."/>
            <person name="Mauceli E."/>
            <person name="MacCallum I."/>
        </authorList>
    </citation>
    <scope>NUCLEOTIDE SEQUENCE [LARGE SCALE GENOMIC DNA]</scope>
    <source>
        <strain evidence="4">white501</strain>
    </source>
</reference>
<dbReference type="HOGENOM" id="CLU_060819_0_0_1"/>
<dbReference type="InterPro" id="IPR009030">
    <property type="entry name" value="Growth_fac_rcpt_cys_sf"/>
</dbReference>
<evidence type="ECO:0000256" key="1">
    <source>
        <dbReference type="SAM" id="MobiDB-lite"/>
    </source>
</evidence>
<gene>
    <name evidence="3" type="primary">Dsim\GD23943</name>
    <name evidence="3" type="ORF">Dsim_GD23943</name>
</gene>
<dbReference type="PROSITE" id="PS01186">
    <property type="entry name" value="EGF_2"/>
    <property type="match status" value="1"/>
</dbReference>
<dbReference type="STRING" id="7240.B4Q5F8"/>
<protein>
    <submittedName>
        <fullName evidence="3">GD23943</fullName>
    </submittedName>
</protein>
<dbReference type="InterPro" id="IPR053255">
    <property type="entry name" value="EGF-like_domain"/>
</dbReference>
<dbReference type="SMART" id="SM00181">
    <property type="entry name" value="EGF"/>
    <property type="match status" value="4"/>
</dbReference>
<feature type="domain" description="EGF-like" evidence="2">
    <location>
        <begin position="365"/>
        <end position="378"/>
    </location>
</feature>
<dbReference type="InterPro" id="IPR000742">
    <property type="entry name" value="EGF"/>
</dbReference>
<sequence>MKLQLQGLQHAEDQTRSTTEGTEIAVVATSQCWARISLWRATETLKSRLFTAPETTQLGQPLITAGGNDKRASALNSDLEAEIQGSQCQCMSKTSSAGTQEAFRDLGIRLSVFHLMVCLPSIYTNVPSYADRYNRRPVFQDPGVGTYGHGYMENRQLSYNRPGPANFQDPRNVEMQPKRREYLIRSHETQSDRGQHKCRIWVPPDTVEKYPYPSVIQTDQANRLSLIEVCCTGYSASRLMGVTVCRAQCGCQNGSCKIPGECECYDGFVRNDNGDCVFACPLGCQNGQCYLDGSCQCDPGYKLDETRRFCRPICSSGCGNSPRHNCTEPEVCGCSKGYQLTDDGCQPVCEPDCGIGGLCKDNNQCDCAPGYNLRDGVCQADCYQ</sequence>
<dbReference type="Proteomes" id="UP000000304">
    <property type="component" value="Chromosome 2L"/>
</dbReference>
<feature type="region of interest" description="Disordered" evidence="1">
    <location>
        <begin position="1"/>
        <end position="20"/>
    </location>
</feature>
<name>B4Q5F8_DROSI</name>
<accession>B4Q5F8</accession>